<feature type="region of interest" description="Disordered" evidence="1">
    <location>
        <begin position="375"/>
        <end position="395"/>
    </location>
</feature>
<feature type="compositionally biased region" description="Polar residues" evidence="1">
    <location>
        <begin position="822"/>
        <end position="835"/>
    </location>
</feature>
<feature type="compositionally biased region" description="Polar residues" evidence="1">
    <location>
        <begin position="1107"/>
        <end position="1116"/>
    </location>
</feature>
<feature type="compositionally biased region" description="Low complexity" evidence="1">
    <location>
        <begin position="43"/>
        <end position="52"/>
    </location>
</feature>
<feature type="compositionally biased region" description="Polar residues" evidence="1">
    <location>
        <begin position="1401"/>
        <end position="1418"/>
    </location>
</feature>
<feature type="compositionally biased region" description="Basic and acidic residues" evidence="1">
    <location>
        <begin position="1159"/>
        <end position="1207"/>
    </location>
</feature>
<reference evidence="3 4" key="1">
    <citation type="submission" date="2020-06" db="EMBL/GenBank/DDBJ databases">
        <authorList>
            <person name="Li R."/>
            <person name="Bekaert M."/>
        </authorList>
    </citation>
    <scope>NUCLEOTIDE SEQUENCE [LARGE SCALE GENOMIC DNA]</scope>
    <source>
        <strain evidence="4">wild</strain>
    </source>
</reference>
<feature type="compositionally biased region" description="Polar residues" evidence="1">
    <location>
        <begin position="1312"/>
        <end position="1321"/>
    </location>
</feature>
<feature type="region of interest" description="Disordered" evidence="1">
    <location>
        <begin position="819"/>
        <end position="877"/>
    </location>
</feature>
<dbReference type="PROSITE" id="PS00028">
    <property type="entry name" value="ZINC_FINGER_C2H2_1"/>
    <property type="match status" value="1"/>
</dbReference>
<dbReference type="GO" id="GO:0006357">
    <property type="term" value="P:regulation of transcription by RNA polymerase II"/>
    <property type="evidence" value="ECO:0007669"/>
    <property type="project" value="TreeGrafter"/>
</dbReference>
<evidence type="ECO:0000313" key="4">
    <source>
        <dbReference type="Proteomes" id="UP000507470"/>
    </source>
</evidence>
<feature type="region of interest" description="Disordered" evidence="1">
    <location>
        <begin position="1304"/>
        <end position="1377"/>
    </location>
</feature>
<feature type="region of interest" description="Disordered" evidence="1">
    <location>
        <begin position="1398"/>
        <end position="1418"/>
    </location>
</feature>
<feature type="region of interest" description="Disordered" evidence="1">
    <location>
        <begin position="1"/>
        <end position="125"/>
    </location>
</feature>
<feature type="compositionally biased region" description="Polar residues" evidence="1">
    <location>
        <begin position="88"/>
        <end position="106"/>
    </location>
</feature>
<keyword evidence="4" id="KW-1185">Reference proteome</keyword>
<feature type="compositionally biased region" description="Low complexity" evidence="1">
    <location>
        <begin position="1222"/>
        <end position="1238"/>
    </location>
</feature>
<feature type="compositionally biased region" description="Basic and acidic residues" evidence="1">
    <location>
        <begin position="1005"/>
        <end position="1047"/>
    </location>
</feature>
<dbReference type="InterPro" id="IPR040010">
    <property type="entry name" value="ZN608/ZN609"/>
</dbReference>
<feature type="region of interest" description="Disordered" evidence="1">
    <location>
        <begin position="306"/>
        <end position="327"/>
    </location>
</feature>
<dbReference type="InterPro" id="IPR013087">
    <property type="entry name" value="Znf_C2H2_type"/>
</dbReference>
<dbReference type="OrthoDB" id="5863628at2759"/>
<protein>
    <submittedName>
        <fullName evidence="3">Zinc finger protein 609,Zinc finger protein 608</fullName>
    </submittedName>
</protein>
<feature type="compositionally biased region" description="Basic and acidic residues" evidence="1">
    <location>
        <begin position="774"/>
        <end position="783"/>
    </location>
</feature>
<proteinExistence type="predicted"/>
<feature type="region of interest" description="Disordered" evidence="1">
    <location>
        <begin position="226"/>
        <end position="280"/>
    </location>
</feature>
<evidence type="ECO:0000313" key="3">
    <source>
        <dbReference type="EMBL" id="CAC5409493.1"/>
    </source>
</evidence>
<feature type="compositionally biased region" description="Basic and acidic residues" evidence="1">
    <location>
        <begin position="854"/>
        <end position="876"/>
    </location>
</feature>
<name>A0A6J8DLH9_MYTCO</name>
<feature type="region of interest" description="Disordered" evidence="1">
    <location>
        <begin position="992"/>
        <end position="1239"/>
    </location>
</feature>
<feature type="compositionally biased region" description="Polar residues" evidence="1">
    <location>
        <begin position="1336"/>
        <end position="1346"/>
    </location>
</feature>
<feature type="compositionally biased region" description="Basic and acidic residues" evidence="1">
    <location>
        <begin position="1138"/>
        <end position="1148"/>
    </location>
</feature>
<dbReference type="EMBL" id="CACVKT020007644">
    <property type="protein sequence ID" value="CAC5409493.1"/>
    <property type="molecule type" value="Genomic_DNA"/>
</dbReference>
<dbReference type="PANTHER" id="PTHR21564:SF5">
    <property type="entry name" value="SCRIBBLER, ISOFORM J"/>
    <property type="match status" value="1"/>
</dbReference>
<feature type="region of interest" description="Disordered" evidence="1">
    <location>
        <begin position="738"/>
        <end position="798"/>
    </location>
</feature>
<feature type="compositionally biased region" description="Basic and acidic residues" evidence="1">
    <location>
        <begin position="109"/>
        <end position="118"/>
    </location>
</feature>
<feature type="compositionally biased region" description="Basic and acidic residues" evidence="1">
    <location>
        <begin position="28"/>
        <end position="39"/>
    </location>
</feature>
<feature type="compositionally biased region" description="Basic and acidic residues" evidence="1">
    <location>
        <begin position="1"/>
        <end position="14"/>
    </location>
</feature>
<gene>
    <name evidence="3" type="ORF">MCOR_42773</name>
</gene>
<feature type="compositionally biased region" description="Basic and acidic residues" evidence="1">
    <location>
        <begin position="1056"/>
        <end position="1100"/>
    </location>
</feature>
<evidence type="ECO:0000259" key="2">
    <source>
        <dbReference type="PROSITE" id="PS00028"/>
    </source>
</evidence>
<feature type="domain" description="C2H2-type" evidence="2">
    <location>
        <begin position="332"/>
        <end position="355"/>
    </location>
</feature>
<dbReference type="Proteomes" id="UP000507470">
    <property type="component" value="Unassembled WGS sequence"/>
</dbReference>
<feature type="compositionally biased region" description="Basic and acidic residues" evidence="1">
    <location>
        <begin position="1323"/>
        <end position="1332"/>
    </location>
</feature>
<dbReference type="GO" id="GO:0005634">
    <property type="term" value="C:nucleus"/>
    <property type="evidence" value="ECO:0007669"/>
    <property type="project" value="TreeGrafter"/>
</dbReference>
<dbReference type="PANTHER" id="PTHR21564">
    <property type="entry name" value="BRAKELESS PROTEIN"/>
    <property type="match status" value="1"/>
</dbReference>
<organism evidence="3 4">
    <name type="scientific">Mytilus coruscus</name>
    <name type="common">Sea mussel</name>
    <dbReference type="NCBI Taxonomy" id="42192"/>
    <lineage>
        <taxon>Eukaryota</taxon>
        <taxon>Metazoa</taxon>
        <taxon>Spiralia</taxon>
        <taxon>Lophotrochozoa</taxon>
        <taxon>Mollusca</taxon>
        <taxon>Bivalvia</taxon>
        <taxon>Autobranchia</taxon>
        <taxon>Pteriomorphia</taxon>
        <taxon>Mytilida</taxon>
        <taxon>Mytiloidea</taxon>
        <taxon>Mytilidae</taxon>
        <taxon>Mytilinae</taxon>
        <taxon>Mytilus</taxon>
    </lineage>
</organism>
<feature type="compositionally biased region" description="Low complexity" evidence="1">
    <location>
        <begin position="382"/>
        <end position="394"/>
    </location>
</feature>
<feature type="compositionally biased region" description="Polar residues" evidence="1">
    <location>
        <begin position="738"/>
        <end position="752"/>
    </location>
</feature>
<sequence>MSGAEHHATVDRGLKMKIKRKNVNASKSDGKHEIVKGGEKMSSNESNSNSANGTQMDKVKQNTSGDKSPKVKGMHKKEKIKERVNKGSDVSSVSTTLDAAFSQVSLDSKPADSSKTDDPYDFDAKEDEGIGFPLKKVKVEKNDSSTSISQNHVGTDACSIGVATDPDCLGPCEPGTNVLLEGIVWQETENGVLVVNVTWRDKTYVGTLLDATKHEWAPPRFNCDSPVSDMDARTPKGRAKRGRGSNSTPVIEKSLEGRTLRKGRKGSNTFTAPPSPAKSDISVASVGLKRKGRPVEMENAVNDNAKVKRSRSCSRGTPGDGSESPVPNFIECPEPNCKKKYRHMNGLRYHQSHAHSAVGLEGDEESRDMDNTEDSMLEDLDSNMGESGENSSNNLKIDMDSIEDMDNKKGDSNDSDKIDIVNVVKPTVKPTAEVTKMDMDESSKKDNSISTNSPSCTVTKPTIGAGHSFHAVISSSKVCSETTLSSVSTTVQQTPSTINPPVLNVTPVSSSPIQSARPITFAAITTNSQSNELSSGKTEKLIKPKVMGRPIAPSNMIALTTNVTVTHTNLAPVTTHTHVSSTTQFQPIQPKPTVLGDSAAVNQHLIGLKELKEKKMKHKKKLKDKDANGALQNVNIAAAKLMKPDNKKSETSSVIKVAPIMAKPLESIKKEVMPISKPMDFEKEKSGPLIDKSSYPPNVGVITGQVQPQPKVVDLSHTPRTEASVLKVTPTLQVITNESNKSNINDDVQSPAYSDISDANEAGSPAQSASPQITDEKIVKPKDSQGATPGVSLDNQPLNQYGMYGNYYNPSPYLLSPAAQGSPGSNIQKIQTNPSVKDRSTPSEHLKVVGSAENKSKIDESKTEKTGDKIGDKVDRPPQQLSQHELQQLQHQQWVKQQMYALQSLPPQQQYQYMAAYGPYLDPNYHMHMMANDPLYRQHFEKMIDEQQKRMHQEGVPIDLESPRSLSRSSATDISLASGSWPCVDAMKNKPHNLSSEYSGGYPHTDTKRTNESEKDQKAVRERQQNDNRQQSSKELDVKPNIDKIRFEQQNPEGMKGQKDGKMSEEQARRMQMYKEQKYIEHQKRVEQKKGSDNRFEPRPMDLVGNKSVSSNNSPFSAEKSKDFPQGLVPNVTIKQEPFSKLKDRSDSAPDLSMTSKSASEERTRTPSSEKVKSIEERSIDKSDKFKNYEGPFDKLKNSETPSDKNRSSSVDTPKSKIGQYSKPSSPHTSLSQSPSGSHYSPYLYHSQFVQSPPTSYGHIPFDPYRNMVYPTNYIHPSQINYPGVGADNEKQKMVPISKAGPIEMDLKKSDPTTQANTSASHKIHELQEKGKAGSRSASPVTTNMTKSDKPISLPLSVGDKMRETSSPPTQRHVHTHHHTHVLEAAYPVYHYPSIYPAPPSQTQVPPGNSIQHPQYPP</sequence>
<evidence type="ECO:0000256" key="1">
    <source>
        <dbReference type="SAM" id="MobiDB-lite"/>
    </source>
</evidence>
<accession>A0A6J8DLH9</accession>
<feature type="compositionally biased region" description="Basic and acidic residues" evidence="1">
    <location>
        <begin position="836"/>
        <end position="847"/>
    </location>
</feature>